<accession>A0ABU1GTH5</accession>
<evidence type="ECO:0000313" key="2">
    <source>
        <dbReference type="Proteomes" id="UP001269375"/>
    </source>
</evidence>
<dbReference type="InterPro" id="IPR019292">
    <property type="entry name" value="McrC"/>
</dbReference>
<dbReference type="Pfam" id="PF10117">
    <property type="entry name" value="McrBC"/>
    <property type="match status" value="1"/>
</dbReference>
<keyword evidence="2" id="KW-1185">Reference proteome</keyword>
<dbReference type="Proteomes" id="UP001269375">
    <property type="component" value="Unassembled WGS sequence"/>
</dbReference>
<organism evidence="1 2">
    <name type="scientific">Larsenimonas suaedae</name>
    <dbReference type="NCBI Taxonomy" id="1851019"/>
    <lineage>
        <taxon>Bacteria</taxon>
        <taxon>Pseudomonadati</taxon>
        <taxon>Pseudomonadota</taxon>
        <taxon>Gammaproteobacteria</taxon>
        <taxon>Oceanospirillales</taxon>
        <taxon>Halomonadaceae</taxon>
        <taxon>Larsenimonas</taxon>
    </lineage>
</organism>
<evidence type="ECO:0000313" key="1">
    <source>
        <dbReference type="EMBL" id="MDR5895335.1"/>
    </source>
</evidence>
<reference evidence="1 2" key="1">
    <citation type="submission" date="2023-04" db="EMBL/GenBank/DDBJ databases">
        <title>A long-awaited taxogenomic arrangement of the family Halomonadaceae.</title>
        <authorList>
            <person name="De La Haba R."/>
            <person name="Chuvochina M."/>
            <person name="Wittouck S."/>
            <person name="Arahal D.R."/>
            <person name="Sanchez-Porro C."/>
            <person name="Hugenholtz P."/>
            <person name="Ventosa A."/>
        </authorList>
    </citation>
    <scope>NUCLEOTIDE SEQUENCE [LARGE SCALE GENOMIC DNA]</scope>
    <source>
        <strain evidence="1 2">DSM 22428</strain>
    </source>
</reference>
<dbReference type="PANTHER" id="PTHR38733">
    <property type="entry name" value="PROTEIN MCRC"/>
    <property type="match status" value="1"/>
</dbReference>
<sequence>MTRITVREYARITTEPVDTPTLDRAQVSPSAFDWLCQLNSTFGRGGASLVQVDGRRWLRLDNYVGVLETPCGTCLEILPKHVHDAEDAAPSRKLLRRMIQASLELSTREVCAAELELFEAPLSEWVMHRFLVALDELVQRGVRFDYERIEDEQPFLRGQLDVTAQMRQPPSRAHRFRLRHDRFSPNRPENRLLKCALERVCTATRSSDNWRLAQELRHRLSDVPASRDVKTDSNAWRTDRLMAHYQPVRPWCQLILDKTLPLAVAGHHHGMSLLFPMEQLFEQYVAHHLKRAAPPCTRVHTQATGAWLCRHRGRNLFQLRPDLLVEQGARRWVLDTKWKRLAHDATNYGLSQSDIYQLFAYGHRYLKGQGDVALIYPAHAMFDRALEAFEFSPTHRLWVLPFDLDNTALIGGEAVGLPFSGKGTRGMT</sequence>
<proteinExistence type="predicted"/>
<dbReference type="EMBL" id="JARWAO010000002">
    <property type="protein sequence ID" value="MDR5895335.1"/>
    <property type="molecule type" value="Genomic_DNA"/>
</dbReference>
<dbReference type="RefSeq" id="WP_251590930.1">
    <property type="nucleotide sequence ID" value="NZ_JAMLJI010000001.1"/>
</dbReference>
<name>A0ABU1GTH5_9GAMM</name>
<comment type="caution">
    <text evidence="1">The sequence shown here is derived from an EMBL/GenBank/DDBJ whole genome shotgun (WGS) entry which is preliminary data.</text>
</comment>
<dbReference type="PANTHER" id="PTHR38733:SF1">
    <property type="entry name" value="TYPE IV METHYL-DIRECTED RESTRICTION ENZYME ECOKMCRBC"/>
    <property type="match status" value="1"/>
</dbReference>
<protein>
    <submittedName>
        <fullName evidence="1">McrC family protein</fullName>
    </submittedName>
</protein>
<gene>
    <name evidence="1" type="ORF">QC825_04485</name>
</gene>